<evidence type="ECO:0000256" key="1">
    <source>
        <dbReference type="ARBA" id="ARBA00007039"/>
    </source>
</evidence>
<gene>
    <name evidence="3" type="ORF">MACJ_002036</name>
</gene>
<sequence length="845" mass="97823">MLNLKIVYIILFLCVSLGCYCTRFFDLNNLYKKNSFFQRNYNLIRHKLSLIGLNRLKSNSLSCNKLSFITKIHRINNIVDNSSGFSTHLNSFPHPIYKSRPPDLPSLLLSERIVYIGYPIQQTVAHLVISQLLYLDYNSQEKPIKIYINSDNEHKKEEGLSTSEIDALNIVDVMNYLKNDVITINLGKAYGPAAIILASGTPGKRYVLPRSYTLLRQSPATISFRQAEDIAIYSDEILKARKAIVNVLSKTCNKETPEILERINRGDYMDSQMYRLILLPRFVNKSYSTDWIIKRSYAKHLRNREFDRLLSRLERSIDQSRTDESGHNNIASIANEFLHNKYTFVEHSVFLSKIRKYDKLDENFWNKYLGKLNERLTNDGYDQSMDGLVAFSGIARVLISVGKVSVPFSRYFIKSVMSNIYSIIPSEIKVFTSLLEYLVHTGSKNELNEIVCGLLVDNAWAMKPTHLINILYNFGKLGEKDEEVIMSFSRVLTNCLSKGLLTPYDKTKLAKAYSLLKHEHITFFNHISKEIMLMFRGMDYGNYFKNEENRVNYIEGLGSKDGAPSGIMVEGLKYIQYYSNESDEVIEEPKQVEFKGSDEQLYSCGQIVVILDAMIYLRIHHLEPDFKNLIAYAMKHLYKSEIIEHFDVEQLRCAVSFLATCKKIIDDHLVENVTKRIVMEYMDGNVTNAQLSLFLKDLVKLTKIVVKRRNIRNKLLHTSMFVAPKWINNQMNENVNPMDPNSTRSTLEHLCYKICDNFKSFTVDDLTSCLRSVAYLGFKNEKFYSLFIPFFKQNLKSLNNVAVSNITQSFNRAGVKDKYFFYLLGKQHQEYLHSVEEKVYIKRIG</sequence>
<dbReference type="PRINTS" id="PR00127">
    <property type="entry name" value="CLPPROTEASEP"/>
</dbReference>
<dbReference type="PROSITE" id="PS51257">
    <property type="entry name" value="PROKAR_LIPOPROTEIN"/>
    <property type="match status" value="1"/>
</dbReference>
<dbReference type="PANTHER" id="PTHR10381:SF11">
    <property type="entry name" value="ATP-DEPENDENT CLP PROTEASE PROTEOLYTIC SUBUNIT, MITOCHONDRIAL"/>
    <property type="match status" value="1"/>
</dbReference>
<protein>
    <recommendedName>
        <fullName evidence="2">ATP-dependent Clp protease proteolytic subunit</fullName>
    </recommendedName>
</protein>
<dbReference type="InterPro" id="IPR029045">
    <property type="entry name" value="ClpP/crotonase-like_dom_sf"/>
</dbReference>
<dbReference type="CDD" id="cd07017">
    <property type="entry name" value="S14_ClpP_2"/>
    <property type="match status" value="1"/>
</dbReference>
<proteinExistence type="inferred from homology"/>
<evidence type="ECO:0000313" key="4">
    <source>
        <dbReference type="Proteomes" id="UP000244803"/>
    </source>
</evidence>
<dbReference type="EMBL" id="CP056066">
    <property type="protein sequence ID" value="UKJ88790.2"/>
    <property type="molecule type" value="Genomic_DNA"/>
</dbReference>
<dbReference type="Proteomes" id="UP000244803">
    <property type="component" value="Chromosome 3"/>
</dbReference>
<dbReference type="GO" id="GO:0004176">
    <property type="term" value="F:ATP-dependent peptidase activity"/>
    <property type="evidence" value="ECO:0007669"/>
    <property type="project" value="InterPro"/>
</dbReference>
<dbReference type="SUPFAM" id="SSF52096">
    <property type="entry name" value="ClpP/crotonase"/>
    <property type="match status" value="1"/>
</dbReference>
<reference evidence="3" key="1">
    <citation type="submission" date="2022-07" db="EMBL/GenBank/DDBJ databases">
        <title>Evaluation of T. orientalis genome assembly methods using nanopore sequencing and analysis of variation between genomes.</title>
        <authorList>
            <person name="Yam J."/>
            <person name="Micallef M.L."/>
            <person name="Liu M."/>
            <person name="Djordjevic S.P."/>
            <person name="Bogema D.R."/>
            <person name="Jenkins C."/>
        </authorList>
    </citation>
    <scope>NUCLEOTIDE SEQUENCE</scope>
    <source>
        <strain evidence="3">Fish Creek</strain>
    </source>
</reference>
<dbReference type="InterPro" id="IPR001907">
    <property type="entry name" value="ClpP"/>
</dbReference>
<dbReference type="Gene3D" id="3.90.226.10">
    <property type="entry name" value="2-enoyl-CoA Hydratase, Chain A, domain 1"/>
    <property type="match status" value="1"/>
</dbReference>
<evidence type="ECO:0000313" key="3">
    <source>
        <dbReference type="EMBL" id="UKJ88790.2"/>
    </source>
</evidence>
<evidence type="ECO:0000256" key="2">
    <source>
        <dbReference type="RuleBase" id="RU003567"/>
    </source>
</evidence>
<keyword evidence="3" id="KW-0645">Protease</keyword>
<dbReference type="GO" id="GO:0009368">
    <property type="term" value="C:endopeptidase Clp complex"/>
    <property type="evidence" value="ECO:0007669"/>
    <property type="project" value="TreeGrafter"/>
</dbReference>
<dbReference type="InterPro" id="IPR023562">
    <property type="entry name" value="ClpP/TepA"/>
</dbReference>
<dbReference type="GO" id="GO:0004252">
    <property type="term" value="F:serine-type endopeptidase activity"/>
    <property type="evidence" value="ECO:0007669"/>
    <property type="project" value="InterPro"/>
</dbReference>
<accession>A0A976QS11</accession>
<dbReference type="OrthoDB" id="361350at2759"/>
<name>A0A976QS11_THEOR</name>
<dbReference type="PANTHER" id="PTHR10381">
    <property type="entry name" value="ATP-DEPENDENT CLP PROTEASE PROTEOLYTIC SUBUNIT"/>
    <property type="match status" value="1"/>
</dbReference>
<keyword evidence="3" id="KW-0378">Hydrolase</keyword>
<dbReference type="Pfam" id="PF00574">
    <property type="entry name" value="CLP_protease"/>
    <property type="match status" value="1"/>
</dbReference>
<dbReference type="GO" id="GO:0006515">
    <property type="term" value="P:protein quality control for misfolded or incompletely synthesized proteins"/>
    <property type="evidence" value="ECO:0007669"/>
    <property type="project" value="TreeGrafter"/>
</dbReference>
<comment type="similarity">
    <text evidence="1 2">Belongs to the peptidase S14 family.</text>
</comment>
<dbReference type="GO" id="GO:0051117">
    <property type="term" value="F:ATPase binding"/>
    <property type="evidence" value="ECO:0007669"/>
    <property type="project" value="TreeGrafter"/>
</dbReference>
<organism evidence="3 4">
    <name type="scientific">Theileria orientalis</name>
    <dbReference type="NCBI Taxonomy" id="68886"/>
    <lineage>
        <taxon>Eukaryota</taxon>
        <taxon>Sar</taxon>
        <taxon>Alveolata</taxon>
        <taxon>Apicomplexa</taxon>
        <taxon>Aconoidasida</taxon>
        <taxon>Piroplasmida</taxon>
        <taxon>Theileriidae</taxon>
        <taxon>Theileria</taxon>
    </lineage>
</organism>
<dbReference type="AlphaFoldDB" id="A0A976QS11"/>